<gene>
    <name evidence="9" type="ORF">EDC35_101528</name>
</gene>
<reference evidence="9 10" key="1">
    <citation type="submission" date="2019-03" db="EMBL/GenBank/DDBJ databases">
        <title>Genomic Encyclopedia of Type Strains, Phase IV (KMG-IV): sequencing the most valuable type-strain genomes for metagenomic binning, comparative biology and taxonomic classification.</title>
        <authorList>
            <person name="Goeker M."/>
        </authorList>
    </citation>
    <scope>NUCLEOTIDE SEQUENCE [LARGE SCALE GENOMIC DNA]</scope>
    <source>
        <strain evidence="9 10">DSM 13587</strain>
    </source>
</reference>
<proteinExistence type="inferred from homology"/>
<dbReference type="InterPro" id="IPR007208">
    <property type="entry name" value="MrpF/PhaF-like"/>
</dbReference>
<evidence type="ECO:0000256" key="5">
    <source>
        <dbReference type="ARBA" id="ARBA00022692"/>
    </source>
</evidence>
<organism evidence="9 10">
    <name type="scientific">Thiobaca trueperi</name>
    <dbReference type="NCBI Taxonomy" id="127458"/>
    <lineage>
        <taxon>Bacteria</taxon>
        <taxon>Pseudomonadati</taxon>
        <taxon>Pseudomonadota</taxon>
        <taxon>Gammaproteobacteria</taxon>
        <taxon>Chromatiales</taxon>
        <taxon>Chromatiaceae</taxon>
        <taxon>Thiobaca</taxon>
    </lineage>
</organism>
<evidence type="ECO:0000256" key="1">
    <source>
        <dbReference type="ARBA" id="ARBA00004651"/>
    </source>
</evidence>
<dbReference type="Proteomes" id="UP000295717">
    <property type="component" value="Unassembled WGS sequence"/>
</dbReference>
<dbReference type="PANTHER" id="PTHR34702:SF1">
    <property type="entry name" value="NA(+)_H(+) ANTIPORTER SUBUNIT F"/>
    <property type="match status" value="1"/>
</dbReference>
<keyword evidence="3" id="KW-0813">Transport</keyword>
<dbReference type="GO" id="GO:0015385">
    <property type="term" value="F:sodium:proton antiporter activity"/>
    <property type="evidence" value="ECO:0007669"/>
    <property type="project" value="TreeGrafter"/>
</dbReference>
<comment type="subcellular location">
    <subcellularLocation>
        <location evidence="1">Cell membrane</location>
        <topology evidence="1">Multi-pass membrane protein</topology>
    </subcellularLocation>
</comment>
<name>A0A4R3N6U4_9GAMM</name>
<keyword evidence="4" id="KW-1003">Cell membrane</keyword>
<dbReference type="EMBL" id="SMAO01000001">
    <property type="protein sequence ID" value="TCT24207.1"/>
    <property type="molecule type" value="Genomic_DNA"/>
</dbReference>
<sequence>MDIADFLLAAAVFVLATVALGLTRILRGPSDVDRMMAAQLLGTGGVAALLLLGVATDMNAITDLALVLALLAAFASVALVADARRPEPEPVPDDAHPEGKTRT</sequence>
<dbReference type="AlphaFoldDB" id="A0A4R3N6U4"/>
<comment type="caution">
    <text evidence="9">The sequence shown here is derived from an EMBL/GenBank/DDBJ whole genome shotgun (WGS) entry which is preliminary data.</text>
</comment>
<dbReference type="GO" id="GO:0005886">
    <property type="term" value="C:plasma membrane"/>
    <property type="evidence" value="ECO:0007669"/>
    <property type="project" value="UniProtKB-SubCell"/>
</dbReference>
<keyword evidence="10" id="KW-1185">Reference proteome</keyword>
<dbReference type="Pfam" id="PF04066">
    <property type="entry name" value="MrpF_PhaF"/>
    <property type="match status" value="1"/>
</dbReference>
<evidence type="ECO:0000256" key="4">
    <source>
        <dbReference type="ARBA" id="ARBA00022475"/>
    </source>
</evidence>
<evidence type="ECO:0000313" key="9">
    <source>
        <dbReference type="EMBL" id="TCT24207.1"/>
    </source>
</evidence>
<dbReference type="RefSeq" id="WP_243651379.1">
    <property type="nucleotide sequence ID" value="NZ_SMAO01000001.1"/>
</dbReference>
<evidence type="ECO:0000256" key="7">
    <source>
        <dbReference type="ARBA" id="ARBA00023136"/>
    </source>
</evidence>
<evidence type="ECO:0000256" key="6">
    <source>
        <dbReference type="ARBA" id="ARBA00022989"/>
    </source>
</evidence>
<feature type="transmembrane region" description="Helical" evidence="8">
    <location>
        <begin position="38"/>
        <end position="55"/>
    </location>
</feature>
<keyword evidence="5 8" id="KW-0812">Transmembrane</keyword>
<evidence type="ECO:0000256" key="3">
    <source>
        <dbReference type="ARBA" id="ARBA00022448"/>
    </source>
</evidence>
<accession>A0A4R3N6U4</accession>
<keyword evidence="7 8" id="KW-0472">Membrane</keyword>
<evidence type="ECO:0000313" key="10">
    <source>
        <dbReference type="Proteomes" id="UP000295717"/>
    </source>
</evidence>
<evidence type="ECO:0000256" key="8">
    <source>
        <dbReference type="SAM" id="Phobius"/>
    </source>
</evidence>
<feature type="transmembrane region" description="Helical" evidence="8">
    <location>
        <begin position="61"/>
        <end position="81"/>
    </location>
</feature>
<comment type="similarity">
    <text evidence="2">Belongs to the CPA3 antiporters (TC 2.A.63) subunit F family.</text>
</comment>
<evidence type="ECO:0000256" key="2">
    <source>
        <dbReference type="ARBA" id="ARBA00009212"/>
    </source>
</evidence>
<keyword evidence="6 8" id="KW-1133">Transmembrane helix</keyword>
<feature type="transmembrane region" description="Helical" evidence="8">
    <location>
        <begin position="6"/>
        <end position="26"/>
    </location>
</feature>
<dbReference type="PANTHER" id="PTHR34702">
    <property type="entry name" value="NA(+)/H(+) ANTIPORTER SUBUNIT F1"/>
    <property type="match status" value="1"/>
</dbReference>
<protein>
    <submittedName>
        <fullName evidence="9">Multisubunit sodium/proton antiporter MrpF subunit</fullName>
    </submittedName>
</protein>